<dbReference type="STRING" id="1407499.HHUB_3693"/>
<evidence type="ECO:0000259" key="2">
    <source>
        <dbReference type="Pfam" id="PF07883"/>
    </source>
</evidence>
<evidence type="ECO:0000313" key="4">
    <source>
        <dbReference type="Proteomes" id="UP000066737"/>
    </source>
</evidence>
<dbReference type="InterPro" id="IPR014710">
    <property type="entry name" value="RmlC-like_jellyroll"/>
</dbReference>
<evidence type="ECO:0000313" key="3">
    <source>
        <dbReference type="EMBL" id="CQH62254.1"/>
    </source>
</evidence>
<reference evidence="4" key="1">
    <citation type="journal article" date="2016" name="Environ. Microbiol.">
        <title>The complete genome of a viable archaeum isolated from 123-million-year-old rock salt.</title>
        <authorList>
            <person name="Jaakkola S.T."/>
            <person name="Pfeiffer F."/>
            <person name="Ravantti J.J."/>
            <person name="Guo Q."/>
            <person name="Liu Y."/>
            <person name="Chen X."/>
            <person name="Ma H."/>
            <person name="Yang C."/>
            <person name="Oksanen H.M."/>
            <person name="Bamford D.H."/>
        </authorList>
    </citation>
    <scope>NUCLEOTIDE SEQUENCE</scope>
    <source>
        <strain evidence="4">JI20-1</strain>
    </source>
</reference>
<dbReference type="CDD" id="cd02208">
    <property type="entry name" value="cupin_RmlC-like"/>
    <property type="match status" value="1"/>
</dbReference>
<proteinExistence type="predicted"/>
<dbReference type="GO" id="GO:0046872">
    <property type="term" value="F:metal ion binding"/>
    <property type="evidence" value="ECO:0007669"/>
    <property type="project" value="UniProtKB-KW"/>
</dbReference>
<dbReference type="Gene3D" id="2.60.120.10">
    <property type="entry name" value="Jelly Rolls"/>
    <property type="match status" value="1"/>
</dbReference>
<feature type="domain" description="Cupin type-2" evidence="2">
    <location>
        <begin position="37"/>
        <end position="119"/>
    </location>
</feature>
<dbReference type="OrthoDB" id="190812at2157"/>
<dbReference type="InterPro" id="IPR051610">
    <property type="entry name" value="GPI/OXD"/>
</dbReference>
<dbReference type="PANTHER" id="PTHR35848">
    <property type="entry name" value="OXALATE-BINDING PROTEIN"/>
    <property type="match status" value="1"/>
</dbReference>
<dbReference type="InterPro" id="IPR011051">
    <property type="entry name" value="RmlC_Cupin_sf"/>
</dbReference>
<dbReference type="InterPro" id="IPR013096">
    <property type="entry name" value="Cupin_2"/>
</dbReference>
<gene>
    <name evidence="3" type="ORF">HHUB_3693</name>
</gene>
<dbReference type="AlphaFoldDB" id="A0A0U5H569"/>
<dbReference type="PANTHER" id="PTHR35848:SF9">
    <property type="entry name" value="SLL1358 PROTEIN"/>
    <property type="match status" value="1"/>
</dbReference>
<organism evidence="3 4">
    <name type="scientific">Halobacterium hubeiense</name>
    <dbReference type="NCBI Taxonomy" id="1407499"/>
    <lineage>
        <taxon>Archaea</taxon>
        <taxon>Methanobacteriati</taxon>
        <taxon>Methanobacteriota</taxon>
        <taxon>Stenosarchaea group</taxon>
        <taxon>Halobacteria</taxon>
        <taxon>Halobacteriales</taxon>
        <taxon>Halobacteriaceae</taxon>
        <taxon>Halobacterium</taxon>
    </lineage>
</organism>
<accession>A0A0U5H569</accession>
<keyword evidence="1" id="KW-0479">Metal-binding</keyword>
<dbReference type="KEGG" id="hhb:Hhub_3693"/>
<dbReference type="GeneID" id="26660283"/>
<dbReference type="EMBL" id="LN831302">
    <property type="protein sequence ID" value="CQH62254.1"/>
    <property type="molecule type" value="Genomic_DNA"/>
</dbReference>
<dbReference type="RefSeq" id="WP_059058002.1">
    <property type="nucleotide sequence ID" value="NZ_CEML01000001.1"/>
</dbReference>
<name>A0A0U5H569_9EURY</name>
<dbReference type="Pfam" id="PF07883">
    <property type="entry name" value="Cupin_2"/>
    <property type="match status" value="1"/>
</dbReference>
<evidence type="ECO:0000256" key="1">
    <source>
        <dbReference type="ARBA" id="ARBA00022723"/>
    </source>
</evidence>
<keyword evidence="4" id="KW-1185">Reference proteome</keyword>
<dbReference type="SUPFAM" id="SSF51182">
    <property type="entry name" value="RmlC-like cupins"/>
    <property type="match status" value="1"/>
</dbReference>
<sequence>MRKVRLDDLDSRMGPADHNVPLTDALGVADAALNYYELDAGDSFSYGLHSHQNQEEIFHVLDGTVTFETLDVQQAADPDEEPASTEEVEVSAGELVRFGPGEFQRGVNRGDERVRALAVGAPQDAGDTEILRECEDCGETTTQEIELADDHSEIHAVCEACGAVTGRFD</sequence>
<dbReference type="Proteomes" id="UP000066737">
    <property type="component" value="Chromosome I"/>
</dbReference>
<protein>
    <submittedName>
        <fullName evidence="3">Cupin 2 barrel domain protein</fullName>
    </submittedName>
</protein>